<keyword evidence="2" id="KW-0489">Methyltransferase</keyword>
<dbReference type="InterPro" id="IPR050508">
    <property type="entry name" value="Methyltransf_Superfamily"/>
</dbReference>
<dbReference type="SUPFAM" id="SSF53335">
    <property type="entry name" value="S-adenosyl-L-methionine-dependent methyltransferases"/>
    <property type="match status" value="1"/>
</dbReference>
<organism evidence="2 3">
    <name type="scientific">Nocardioides aromaticivorans</name>
    <dbReference type="NCBI Taxonomy" id="200618"/>
    <lineage>
        <taxon>Bacteria</taxon>
        <taxon>Bacillati</taxon>
        <taxon>Actinomycetota</taxon>
        <taxon>Actinomycetes</taxon>
        <taxon>Propionibacteriales</taxon>
        <taxon>Nocardioidaceae</taxon>
        <taxon>Nocardioides</taxon>
    </lineage>
</organism>
<dbReference type="Gene3D" id="3.40.50.150">
    <property type="entry name" value="Vaccinia Virus protein VP39"/>
    <property type="match status" value="1"/>
</dbReference>
<name>A0ABX7PQK3_9ACTN</name>
<dbReference type="Proteomes" id="UP000662818">
    <property type="component" value="Chromosome"/>
</dbReference>
<keyword evidence="3" id="KW-1185">Reference proteome</keyword>
<dbReference type="PANTHER" id="PTHR42912">
    <property type="entry name" value="METHYLTRANSFERASE"/>
    <property type="match status" value="1"/>
</dbReference>
<reference evidence="2 3" key="1">
    <citation type="submission" date="2017-06" db="EMBL/GenBank/DDBJ databases">
        <title>Complete Genome Sequence of the Soil Carbazole-Degrading Bacterium Nocardioides aromaticivorans IC177.</title>
        <authorList>
            <person name="Vejarano F."/>
            <person name="Suzuki-Minakuchi C."/>
            <person name="Ohtsubo Y."/>
            <person name="Tsuda M."/>
            <person name="Okada K."/>
            <person name="Nojiri H."/>
        </authorList>
    </citation>
    <scope>NUCLEOTIDE SEQUENCE [LARGE SCALE GENOMIC DNA]</scope>
    <source>
        <strain evidence="2 3">IC177</strain>
    </source>
</reference>
<feature type="domain" description="Methyltransferase type 12" evidence="1">
    <location>
        <begin position="68"/>
        <end position="167"/>
    </location>
</feature>
<accession>A0ABX7PQK3</accession>
<evidence type="ECO:0000313" key="2">
    <source>
        <dbReference type="EMBL" id="QSR27908.1"/>
    </source>
</evidence>
<sequence>MQAPPPGPRRARARRAVSEPLPPTRWALGGAKNVGYGERFAELIEQGEDVFGEARLADAMLARGSRVLDAGAGMGRVGAYLLDHGHRVVAAEPDPALVAQARRTWPGLEVLPLEILALSPDALATAGAPDAYDLVVCVGNVLTFLAEDTEVAVLERLGSLLAPGGRILAGFHLQRGPASARTYPPDEFVADATAAGLRVDHRFGGYDLRPVDDLYAVWVLSRA</sequence>
<evidence type="ECO:0000259" key="1">
    <source>
        <dbReference type="Pfam" id="PF08242"/>
    </source>
</evidence>
<keyword evidence="2" id="KW-0808">Transferase</keyword>
<dbReference type="GO" id="GO:0032259">
    <property type="term" value="P:methylation"/>
    <property type="evidence" value="ECO:0007669"/>
    <property type="project" value="UniProtKB-KW"/>
</dbReference>
<proteinExistence type="predicted"/>
<dbReference type="CDD" id="cd02440">
    <property type="entry name" value="AdoMet_MTases"/>
    <property type="match status" value="1"/>
</dbReference>
<evidence type="ECO:0000313" key="3">
    <source>
        <dbReference type="Proteomes" id="UP000662818"/>
    </source>
</evidence>
<gene>
    <name evidence="2" type="ORF">CFH99_19980</name>
</gene>
<dbReference type="InterPro" id="IPR013217">
    <property type="entry name" value="Methyltransf_12"/>
</dbReference>
<dbReference type="EMBL" id="CP022295">
    <property type="protein sequence ID" value="QSR27908.1"/>
    <property type="molecule type" value="Genomic_DNA"/>
</dbReference>
<dbReference type="GO" id="GO:0008168">
    <property type="term" value="F:methyltransferase activity"/>
    <property type="evidence" value="ECO:0007669"/>
    <property type="project" value="UniProtKB-KW"/>
</dbReference>
<protein>
    <submittedName>
        <fullName evidence="2">SAM-dependent methyltransferase</fullName>
    </submittedName>
</protein>
<dbReference type="Pfam" id="PF08242">
    <property type="entry name" value="Methyltransf_12"/>
    <property type="match status" value="1"/>
</dbReference>
<dbReference type="InterPro" id="IPR029063">
    <property type="entry name" value="SAM-dependent_MTases_sf"/>
</dbReference>